<dbReference type="AlphaFoldDB" id="S0G077"/>
<proteinExistence type="predicted"/>
<evidence type="ECO:0000313" key="1">
    <source>
        <dbReference type="EMBL" id="EMS77627.1"/>
    </source>
</evidence>
<dbReference type="EMBL" id="APJX01000013">
    <property type="protein sequence ID" value="EMS77627.1"/>
    <property type="molecule type" value="Genomic_DNA"/>
</dbReference>
<protein>
    <recommendedName>
        <fullName evidence="3">DUF4258 domain-containing protein</fullName>
    </recommendedName>
</protein>
<evidence type="ECO:0008006" key="3">
    <source>
        <dbReference type="Google" id="ProtNLM"/>
    </source>
</evidence>
<accession>S0G077</accession>
<evidence type="ECO:0000313" key="2">
    <source>
        <dbReference type="Proteomes" id="UP000014216"/>
    </source>
</evidence>
<keyword evidence="2" id="KW-1185">Reference proteome</keyword>
<dbReference type="Proteomes" id="UP000014216">
    <property type="component" value="Unassembled WGS sequence"/>
</dbReference>
<sequence>MYKITEEDISSIIENWKTKQMVFKGKYEITSNEVFGQQGYPIKVVFSCEIEKIVVITAYPLKKEMKK</sequence>
<reference evidence="1 2" key="1">
    <citation type="journal article" date="2013" name="Genome Announc.">
        <title>Draft Genome Sequence of Desulfotignum phosphitoxidans DSM 13687 Strain FiPS-3.</title>
        <authorList>
            <person name="Poehlein A."/>
            <person name="Daniel R."/>
            <person name="Simeonova D.D."/>
        </authorList>
    </citation>
    <scope>NUCLEOTIDE SEQUENCE [LARGE SCALE GENOMIC DNA]</scope>
    <source>
        <strain evidence="1 2">DSM 13687</strain>
    </source>
</reference>
<gene>
    <name evidence="1" type="ORF">Dpo_13c00250</name>
</gene>
<organism evidence="1 2">
    <name type="scientific">Desulfotignum phosphitoxidans DSM 13687</name>
    <dbReference type="NCBI Taxonomy" id="1286635"/>
    <lineage>
        <taxon>Bacteria</taxon>
        <taxon>Pseudomonadati</taxon>
        <taxon>Thermodesulfobacteriota</taxon>
        <taxon>Desulfobacteria</taxon>
        <taxon>Desulfobacterales</taxon>
        <taxon>Desulfobacteraceae</taxon>
        <taxon>Desulfotignum</taxon>
    </lineage>
</organism>
<comment type="caution">
    <text evidence="1">The sequence shown here is derived from an EMBL/GenBank/DDBJ whole genome shotgun (WGS) entry which is preliminary data.</text>
</comment>
<name>S0G077_9BACT</name>